<evidence type="ECO:0000313" key="7">
    <source>
        <dbReference type="EMBL" id="QID85372.1"/>
    </source>
</evidence>
<dbReference type="PIRSF" id="PIRSF000806">
    <property type="entry name" value="UDPGP"/>
    <property type="match status" value="1"/>
</dbReference>
<dbReference type="InterPro" id="IPR029044">
    <property type="entry name" value="Nucleotide-diphossugar_trans"/>
</dbReference>
<dbReference type="InterPro" id="IPR016267">
    <property type="entry name" value="UDPGP_trans"/>
</dbReference>
<dbReference type="Proteomes" id="UP000501346">
    <property type="component" value="Chromosome SeVIII-SeXV"/>
</dbReference>
<dbReference type="GO" id="GO:0006011">
    <property type="term" value="P:UDP-alpha-D-glucose metabolic process"/>
    <property type="evidence" value="ECO:0007669"/>
    <property type="project" value="UniProtKB-UniRule"/>
</dbReference>
<sequence>MTVFSSINEFEYNGTFEGIRKDVIVSQMIKALQKHFPSICDKNYELSLFLPIFQRYILENSSITHELDSERIRLLNITEFTEFEDIQDNDALDDALLTKLATVKLNDKVDSVIGKQSPLFEVKNGKCSLDIILQQIQNLNISFNCDVPLIFITNPETESQISDFLRESYPCNKVEWKTLVHSSFPAIDKDTLLPAVFQMNVCEDDLWLSCGSGNLIDTLYFSGELDNLIVQGKEVLFVSNMENLGATVDLNILSYMITNDINYLVEVVDRTANDSNTGVLATYESTLRLVDYKYLSRESARKCRTVNTNNIWINLRKLKNLIESDSLNLPICSSETKTVISNSQFMETLHLQTHLGDCIGFFSNSQVIKVPRNRFLPLATCEDLFLLKSNLYDLDKNGILSLYPLRFELLPSIKLGDEFDNYGTFKIGIPDIPNILELDHLTVTGNVFFGRKIILRGTVIIICDEDDVITIPDGSILENVIVRNKSQLEDIGQF</sequence>
<keyword evidence="4 6" id="KW-0808">Transferase</keyword>
<dbReference type="FunFam" id="2.160.10.10:FF:000001">
    <property type="entry name" value="UTP--glucose-1-phosphate uridylyltransferase"/>
    <property type="match status" value="1"/>
</dbReference>
<keyword evidence="5 6" id="KW-0548">Nucleotidyltransferase</keyword>
<evidence type="ECO:0000256" key="4">
    <source>
        <dbReference type="ARBA" id="ARBA00022679"/>
    </source>
</evidence>
<evidence type="ECO:0000256" key="6">
    <source>
        <dbReference type="PIRNR" id="PIRNR000806"/>
    </source>
</evidence>
<dbReference type="EMBL" id="CP049005">
    <property type="protein sequence ID" value="QID85372.1"/>
    <property type="molecule type" value="Genomic_DNA"/>
</dbReference>
<gene>
    <name evidence="7" type="ORF">GRS66_007944</name>
</gene>
<comment type="similarity">
    <text evidence="2 6">Belongs to the UDPGP type 1 family.</text>
</comment>
<evidence type="ECO:0000256" key="2">
    <source>
        <dbReference type="ARBA" id="ARBA00010401"/>
    </source>
</evidence>
<dbReference type="Pfam" id="PF01704">
    <property type="entry name" value="UDPGP"/>
    <property type="match status" value="1"/>
</dbReference>
<dbReference type="EC" id="2.7.7.9" evidence="3 6"/>
<dbReference type="GO" id="GO:0003983">
    <property type="term" value="F:UTP:glucose-1-phosphate uridylyltransferase activity"/>
    <property type="evidence" value="ECO:0007669"/>
    <property type="project" value="UniProtKB-EC"/>
</dbReference>
<reference evidence="7 8" key="1">
    <citation type="journal article" date="2019" name="BMC Genomics">
        <title>Chromosome level assembly and comparative genome analysis confirm lager-brewing yeasts originated from a single hybridization.</title>
        <authorList>
            <person name="Salazar A.N."/>
            <person name="Gorter de Vries A.R."/>
            <person name="van den Broek M."/>
            <person name="Brouwers N."/>
            <person name="de la Torre Cortes P."/>
            <person name="Kuijpers N.G.A."/>
            <person name="Daran J.G."/>
            <person name="Abeel T."/>
        </authorList>
    </citation>
    <scope>NUCLEOTIDE SEQUENCE [LARGE SCALE GENOMIC DNA]</scope>
    <source>
        <strain evidence="7 8">CBS 1483</strain>
    </source>
</reference>
<evidence type="ECO:0000256" key="3">
    <source>
        <dbReference type="ARBA" id="ARBA00012415"/>
    </source>
</evidence>
<accession>A0A6C1E7Y3</accession>
<proteinExistence type="inferred from homology"/>
<dbReference type="Gene3D" id="2.160.10.10">
    <property type="entry name" value="Hexapeptide repeat proteins"/>
    <property type="match status" value="1"/>
</dbReference>
<dbReference type="SUPFAM" id="SSF53448">
    <property type="entry name" value="Nucleotide-diphospho-sugar transferases"/>
    <property type="match status" value="1"/>
</dbReference>
<protein>
    <recommendedName>
        <fullName evidence="3 6">UTP--glucose-1-phosphate uridylyltransferase</fullName>
        <ecNumber evidence="3 6">2.7.7.9</ecNumber>
    </recommendedName>
</protein>
<comment type="function">
    <text evidence="1">Plays a central role as a glucosyl donor in cellular metabolic pathways.</text>
</comment>
<organism evidence="7 8">
    <name type="scientific">Saccharomyces pastorianus</name>
    <name type="common">Lager yeast</name>
    <name type="synonym">Saccharomyces cerevisiae x Saccharomyces eubayanus</name>
    <dbReference type="NCBI Taxonomy" id="27292"/>
    <lineage>
        <taxon>Eukaryota</taxon>
        <taxon>Fungi</taxon>
        <taxon>Dikarya</taxon>
        <taxon>Ascomycota</taxon>
        <taxon>Saccharomycotina</taxon>
        <taxon>Saccharomycetes</taxon>
        <taxon>Saccharomycetales</taxon>
        <taxon>Saccharomycetaceae</taxon>
        <taxon>Saccharomyces</taxon>
    </lineage>
</organism>
<dbReference type="InterPro" id="IPR002618">
    <property type="entry name" value="UDPGP_fam"/>
</dbReference>
<evidence type="ECO:0000313" key="8">
    <source>
        <dbReference type="Proteomes" id="UP000501346"/>
    </source>
</evidence>
<keyword evidence="8" id="KW-1185">Reference proteome</keyword>
<evidence type="ECO:0000256" key="1">
    <source>
        <dbReference type="ARBA" id="ARBA00003449"/>
    </source>
</evidence>
<dbReference type="PANTHER" id="PTHR43511">
    <property type="match status" value="1"/>
</dbReference>
<dbReference type="OrthoDB" id="932129at2759"/>
<evidence type="ECO:0000256" key="5">
    <source>
        <dbReference type="ARBA" id="ARBA00022695"/>
    </source>
</evidence>
<name>A0A6C1E7Y3_SACPS</name>
<comment type="catalytic activity">
    <reaction evidence="6">
        <text>alpha-D-glucose 1-phosphate + UTP + H(+) = UDP-alpha-D-glucose + diphosphate</text>
        <dbReference type="Rhea" id="RHEA:19889"/>
        <dbReference type="ChEBI" id="CHEBI:15378"/>
        <dbReference type="ChEBI" id="CHEBI:33019"/>
        <dbReference type="ChEBI" id="CHEBI:46398"/>
        <dbReference type="ChEBI" id="CHEBI:58601"/>
        <dbReference type="ChEBI" id="CHEBI:58885"/>
        <dbReference type="EC" id="2.7.7.9"/>
    </reaction>
</comment>
<dbReference type="Gene3D" id="3.90.550.10">
    <property type="entry name" value="Spore Coat Polysaccharide Biosynthesis Protein SpsA, Chain A"/>
    <property type="match status" value="1"/>
</dbReference>
<dbReference type="AlphaFoldDB" id="A0A6C1E7Y3"/>